<evidence type="ECO:0000259" key="6">
    <source>
        <dbReference type="Pfam" id="PF01103"/>
    </source>
</evidence>
<keyword evidence="5" id="KW-0998">Cell outer membrane</keyword>
<evidence type="ECO:0000256" key="4">
    <source>
        <dbReference type="ARBA" id="ARBA00023136"/>
    </source>
</evidence>
<evidence type="ECO:0000256" key="5">
    <source>
        <dbReference type="ARBA" id="ARBA00023237"/>
    </source>
</evidence>
<evidence type="ECO:0000313" key="8">
    <source>
        <dbReference type="Proteomes" id="UP001141933"/>
    </source>
</evidence>
<evidence type="ECO:0000313" key="7">
    <source>
        <dbReference type="EMBL" id="MCZ8372546.1"/>
    </source>
</evidence>
<dbReference type="PROSITE" id="PS51257">
    <property type="entry name" value="PROKAR_LIPOPROTEIN"/>
    <property type="match status" value="1"/>
</dbReference>
<sequence>MRRKSNTHIILYIFLFMLIFTGCSTTKNLPAEEVLYTGINDITVQNEDLNAAGKRTLEEVEGAISVAPNNSFFGSPTMRIPFPLGLWIYNGFERYEKGIGKWIFKKFAADPVYLSKVNPDTRVKVASNLLRDYGYFNGKVTYQVDSTKNPRAVKLSYHIDMGRPYYLDSIMYEGFSPRADSLIRATRNERLLHRGDNFDVTKLEAERQRIVDLLRDNGYYYCRNEFITFLADTLMRSGYVNLKIVPRKNIPQEALRRYHIGHTSVYLTGYNGERPTDSLQTRNFTVHYSGKKLGIRYGVLRKRFLYRSGELYSQSRQNYTQEALSRLGVFKYNEMRYTPRTENSDTLDVQVNAMFDLPYDSELELNVTTKSTKQTGPGAIFKLSRKNFRGMGASLNLEMKGSYEWQTSSTVDGESSVMNSYELGAGLSLEFPRLVLPWIRDRVDPFRFPSQTNFKVYVDQVNRARYFKMLSFGGNVSYSFYPRRGMKHTVTPIHLAFNVLQHRTAAFDSIATANPMLFRSLDDQFIPSLTYTFTYDNSWEQKRNRIWWENSITSAGNVTSLIYAAFGQKFSQQDKKLLGNPFAQFLKVSSEMRHLLYLSDKQQLATRVMAGVIWAYGNKTIAPYSEQFYVGGANSIRAFTVRSIGPGRFHPAENSRYSYVDQTGDIKLEANLEYRFRILSKFLGGNLNGAAFLDAGNVWLMRKDEARPNAEFSLNRFFDSIALGTGIGIRYDLSFLILRLDWGIALHVPYDTGKSGYYNIPRFKDGMGIHFAIGYPF</sequence>
<keyword evidence="4" id="KW-0472">Membrane</keyword>
<comment type="caution">
    <text evidence="7">The sequence shown here is derived from an EMBL/GenBank/DDBJ whole genome shotgun (WGS) entry which is preliminary data.</text>
</comment>
<reference evidence="7" key="1">
    <citation type="submission" date="2022-12" db="EMBL/GenBank/DDBJ databases">
        <title>Phocaeicola acetigenes sp. nov., isolated feces from a healthy human.</title>
        <authorList>
            <person name="Do H."/>
            <person name="Ha Y.B."/>
            <person name="Kim J.-S."/>
            <person name="Suh M.K."/>
            <person name="Kim H.S."/>
            <person name="Lee J.-S."/>
        </authorList>
    </citation>
    <scope>NUCLEOTIDE SEQUENCE</scope>
    <source>
        <strain evidence="7">KGMB11183</strain>
    </source>
</reference>
<accession>A0ABT4PHL8</accession>
<keyword evidence="2" id="KW-0812">Transmembrane</keyword>
<organism evidence="7 8">
    <name type="scientific">Phocaeicola acetigenes</name>
    <dbReference type="NCBI Taxonomy" id="3016083"/>
    <lineage>
        <taxon>Bacteria</taxon>
        <taxon>Pseudomonadati</taxon>
        <taxon>Bacteroidota</taxon>
        <taxon>Bacteroidia</taxon>
        <taxon>Bacteroidales</taxon>
        <taxon>Bacteroidaceae</taxon>
        <taxon>Phocaeicola</taxon>
    </lineage>
</organism>
<dbReference type="Proteomes" id="UP001141933">
    <property type="component" value="Unassembled WGS sequence"/>
</dbReference>
<evidence type="ECO:0000256" key="2">
    <source>
        <dbReference type="ARBA" id="ARBA00022692"/>
    </source>
</evidence>
<protein>
    <submittedName>
        <fullName evidence="7">BamA/TamA family outer membrane protein</fullName>
    </submittedName>
</protein>
<dbReference type="PANTHER" id="PTHR12815:SF47">
    <property type="entry name" value="TRANSLOCATION AND ASSEMBLY MODULE SUBUNIT TAMA"/>
    <property type="match status" value="1"/>
</dbReference>
<feature type="domain" description="Bacterial surface antigen (D15)" evidence="6">
    <location>
        <begin position="387"/>
        <end position="774"/>
    </location>
</feature>
<dbReference type="Gene3D" id="2.40.160.50">
    <property type="entry name" value="membrane protein fhac: a member of the omp85/tpsb transporter family"/>
    <property type="match status" value="1"/>
</dbReference>
<dbReference type="InterPro" id="IPR000184">
    <property type="entry name" value="Bac_surfAg_D15"/>
</dbReference>
<dbReference type="Pfam" id="PF01103">
    <property type="entry name" value="Omp85"/>
    <property type="match status" value="1"/>
</dbReference>
<dbReference type="EMBL" id="JAPZVM010000004">
    <property type="protein sequence ID" value="MCZ8372546.1"/>
    <property type="molecule type" value="Genomic_DNA"/>
</dbReference>
<proteinExistence type="predicted"/>
<evidence type="ECO:0000256" key="1">
    <source>
        <dbReference type="ARBA" id="ARBA00004370"/>
    </source>
</evidence>
<name>A0ABT4PHL8_9BACT</name>
<dbReference type="PANTHER" id="PTHR12815">
    <property type="entry name" value="SORTING AND ASSEMBLY MACHINERY SAMM50 PROTEIN FAMILY MEMBER"/>
    <property type="match status" value="1"/>
</dbReference>
<gene>
    <name evidence="7" type="ORF">O6P32_07460</name>
</gene>
<dbReference type="InterPro" id="IPR039910">
    <property type="entry name" value="D15-like"/>
</dbReference>
<evidence type="ECO:0000256" key="3">
    <source>
        <dbReference type="ARBA" id="ARBA00022729"/>
    </source>
</evidence>
<comment type="subcellular location">
    <subcellularLocation>
        <location evidence="1">Membrane</location>
    </subcellularLocation>
</comment>
<dbReference type="RefSeq" id="WP_269877746.1">
    <property type="nucleotide sequence ID" value="NZ_JAPZVM010000004.1"/>
</dbReference>
<keyword evidence="3" id="KW-0732">Signal</keyword>
<keyword evidence="8" id="KW-1185">Reference proteome</keyword>